<feature type="region of interest" description="Disordered" evidence="1">
    <location>
        <begin position="161"/>
        <end position="217"/>
    </location>
</feature>
<sequence length="302" mass="33474">MEVDYARFERKRSRSTPPPERTPKRPSLNWSSSFTELRQQPAGYPEPPHTAIPLAQAENAQDEAYQRDQLVIDPADLEASSSSSSSSSSIVMLAAQQQTHQTAQHGVRKRGPAYLQQRQLGFHQQIHTRPGMPVRHSTAEFIKQTERLGLASPNDEILQFFPPETNASSQPTMMDRLSSQASHSGSVRSSSLASRHVERVHSSAVSHSAPASPVLPPASAQETAMQNHNWLANGMTTSRPNTFAGQQERPDDMQDATMSVDVAPSSQPERRVSPRKHNFTMGYRADCLKCQQGVEGHYAHVY</sequence>
<proteinExistence type="predicted"/>
<dbReference type="HOGENOM" id="CLU_921620_0_0_1"/>
<reference evidence="2 3" key="2">
    <citation type="journal article" date="2012" name="Open Biol.">
        <title>Characteristics of nucleosomes and linker DNA regions on the genome of the basidiomycete Mixia osmundae revealed by mono- and dinucleosome mapping.</title>
        <authorList>
            <person name="Nishida H."/>
            <person name="Kondo S."/>
            <person name="Matsumoto T."/>
            <person name="Suzuki Y."/>
            <person name="Yoshikawa H."/>
            <person name="Taylor T.D."/>
            <person name="Sugiyama J."/>
        </authorList>
    </citation>
    <scope>NUCLEOTIDE SEQUENCE [LARGE SCALE GENOMIC DNA]</scope>
    <source>
        <strain evidence="3">CBS 9802 / IAM 14324 / JCM 22182 / KY 12970</strain>
    </source>
</reference>
<accession>G7DV21</accession>
<dbReference type="OrthoDB" id="3200438at2759"/>
<dbReference type="RefSeq" id="XP_014564916.1">
    <property type="nucleotide sequence ID" value="XM_014709430.1"/>
</dbReference>
<organism evidence="2 3">
    <name type="scientific">Mixia osmundae (strain CBS 9802 / IAM 14324 / JCM 22182 / KY 12970)</name>
    <dbReference type="NCBI Taxonomy" id="764103"/>
    <lineage>
        <taxon>Eukaryota</taxon>
        <taxon>Fungi</taxon>
        <taxon>Dikarya</taxon>
        <taxon>Basidiomycota</taxon>
        <taxon>Pucciniomycotina</taxon>
        <taxon>Mixiomycetes</taxon>
        <taxon>Mixiales</taxon>
        <taxon>Mixiaceae</taxon>
        <taxon>Mixia</taxon>
    </lineage>
</organism>
<feature type="compositionally biased region" description="Low complexity" evidence="1">
    <location>
        <begin position="80"/>
        <end position="105"/>
    </location>
</feature>
<protein>
    <submittedName>
        <fullName evidence="2">Uncharacterized protein</fullName>
    </submittedName>
</protein>
<keyword evidence="3" id="KW-1185">Reference proteome</keyword>
<evidence type="ECO:0000313" key="3">
    <source>
        <dbReference type="Proteomes" id="UP000009131"/>
    </source>
</evidence>
<dbReference type="EMBL" id="BABT02000035">
    <property type="protein sequence ID" value="GAA94431.1"/>
    <property type="molecule type" value="Genomic_DNA"/>
</dbReference>
<dbReference type="Proteomes" id="UP000009131">
    <property type="component" value="Unassembled WGS sequence"/>
</dbReference>
<comment type="caution">
    <text evidence="2">The sequence shown here is derived from an EMBL/GenBank/DDBJ whole genome shotgun (WGS) entry which is preliminary data.</text>
</comment>
<evidence type="ECO:0000313" key="2">
    <source>
        <dbReference type="EMBL" id="GAA94431.1"/>
    </source>
</evidence>
<feature type="compositionally biased region" description="Low complexity" evidence="1">
    <location>
        <begin position="178"/>
        <end position="194"/>
    </location>
</feature>
<feature type="compositionally biased region" description="Low complexity" evidence="1">
    <location>
        <begin position="202"/>
        <end position="217"/>
    </location>
</feature>
<evidence type="ECO:0000256" key="1">
    <source>
        <dbReference type="SAM" id="MobiDB-lite"/>
    </source>
</evidence>
<name>G7DV21_MIXOS</name>
<reference evidence="2 3" key="1">
    <citation type="journal article" date="2011" name="J. Gen. Appl. Microbiol.">
        <title>Draft genome sequencing of the enigmatic basidiomycete Mixia osmundae.</title>
        <authorList>
            <person name="Nishida H."/>
            <person name="Nagatsuka Y."/>
            <person name="Sugiyama J."/>
        </authorList>
    </citation>
    <scope>NUCLEOTIDE SEQUENCE [LARGE SCALE GENOMIC DNA]</scope>
    <source>
        <strain evidence="3">CBS 9802 / IAM 14324 / JCM 22182 / KY 12970</strain>
    </source>
</reference>
<gene>
    <name evidence="2" type="primary">Mo01083</name>
    <name evidence="2" type="ORF">E5Q_01083</name>
</gene>
<feature type="region of interest" description="Disordered" evidence="1">
    <location>
        <begin position="1"/>
        <end position="110"/>
    </location>
</feature>
<dbReference type="InParanoid" id="G7DV21"/>
<dbReference type="AlphaFoldDB" id="G7DV21"/>
<feature type="compositionally biased region" description="Polar residues" evidence="1">
    <location>
        <begin position="28"/>
        <end position="38"/>
    </location>
</feature>